<evidence type="ECO:0000313" key="2">
    <source>
        <dbReference type="EMBL" id="MBM7810470.1"/>
    </source>
</evidence>
<organism evidence="3 4">
    <name type="scientific">Saccharothrix algeriensis</name>
    <dbReference type="NCBI Taxonomy" id="173560"/>
    <lineage>
        <taxon>Bacteria</taxon>
        <taxon>Bacillati</taxon>
        <taxon>Actinomycetota</taxon>
        <taxon>Actinomycetes</taxon>
        <taxon>Pseudonocardiales</taxon>
        <taxon>Pseudonocardiaceae</taxon>
        <taxon>Saccharothrix</taxon>
    </lineage>
</organism>
<dbReference type="RefSeq" id="WP_204841441.1">
    <property type="nucleotide sequence ID" value="NZ_JAFBCL010000001.1"/>
</dbReference>
<proteinExistence type="predicted"/>
<sequence>MTRSFLGGLASALGALALLVSTAVSAEEPVDQPSVNVVVPNDFDGSMKAL</sequence>
<dbReference type="Proteomes" id="UP000671828">
    <property type="component" value="Chromosome"/>
</dbReference>
<dbReference type="AlphaFoldDB" id="A0A8T8I1A8"/>
<evidence type="ECO:0008006" key="6">
    <source>
        <dbReference type="Google" id="ProtNLM"/>
    </source>
</evidence>
<feature type="signal peptide" evidence="1">
    <location>
        <begin position="1"/>
        <end position="26"/>
    </location>
</feature>
<dbReference type="EMBL" id="JAFBCL010000001">
    <property type="protein sequence ID" value="MBM7810470.1"/>
    <property type="molecule type" value="Genomic_DNA"/>
</dbReference>
<evidence type="ECO:0000256" key="1">
    <source>
        <dbReference type="SAM" id="SignalP"/>
    </source>
</evidence>
<evidence type="ECO:0000313" key="4">
    <source>
        <dbReference type="Proteomes" id="UP000671828"/>
    </source>
</evidence>
<dbReference type="EMBL" id="CP072788">
    <property type="protein sequence ID" value="QTR04592.1"/>
    <property type="molecule type" value="Genomic_DNA"/>
</dbReference>
<keyword evidence="5" id="KW-1185">Reference proteome</keyword>
<protein>
    <recommendedName>
        <fullName evidence="6">Secreted protein</fullName>
    </recommendedName>
</protein>
<name>A0A8T8I1A8_9PSEU</name>
<dbReference type="Proteomes" id="UP001195724">
    <property type="component" value="Unassembled WGS sequence"/>
</dbReference>
<gene>
    <name evidence="3" type="ORF">J7S33_06975</name>
    <name evidence="2" type="ORF">JOE68_001335</name>
</gene>
<feature type="chain" id="PRO_5035888327" description="Secreted protein" evidence="1">
    <location>
        <begin position="27"/>
        <end position="50"/>
    </location>
</feature>
<reference evidence="3" key="2">
    <citation type="submission" date="2021-04" db="EMBL/GenBank/DDBJ databases">
        <title>Saccharothrix algeriensis WGS.</title>
        <authorList>
            <person name="Stuskova K."/>
            <person name="Hakalova E."/>
            <person name="Tebbal A.B."/>
            <person name="Eichmeier A."/>
        </authorList>
    </citation>
    <scope>NUCLEOTIDE SEQUENCE</scope>
    <source>
        <strain evidence="3">NRRL B-24137</strain>
    </source>
</reference>
<accession>A0A8T8I1A8</accession>
<evidence type="ECO:0000313" key="5">
    <source>
        <dbReference type="Proteomes" id="UP001195724"/>
    </source>
</evidence>
<keyword evidence="1" id="KW-0732">Signal</keyword>
<evidence type="ECO:0000313" key="3">
    <source>
        <dbReference type="EMBL" id="QTR04592.1"/>
    </source>
</evidence>
<reference evidence="2 5" key="1">
    <citation type="submission" date="2021-01" db="EMBL/GenBank/DDBJ databases">
        <title>Sequencing the genomes of 1000 actinobacteria strains.</title>
        <authorList>
            <person name="Klenk H.-P."/>
        </authorList>
    </citation>
    <scope>NUCLEOTIDE SEQUENCE [LARGE SCALE GENOMIC DNA]</scope>
    <source>
        <strain evidence="2 5">DSM 44581</strain>
    </source>
</reference>